<dbReference type="Gene3D" id="3.40.50.2300">
    <property type="match status" value="1"/>
</dbReference>
<organism evidence="3 4">
    <name type="scientific">Psychroflexus longus</name>
    <dbReference type="NCBI Taxonomy" id="2873596"/>
    <lineage>
        <taxon>Bacteria</taxon>
        <taxon>Pseudomonadati</taxon>
        <taxon>Bacteroidota</taxon>
        <taxon>Flavobacteriia</taxon>
        <taxon>Flavobacteriales</taxon>
        <taxon>Flavobacteriaceae</taxon>
        <taxon>Psychroflexus</taxon>
    </lineage>
</organism>
<dbReference type="PROSITE" id="PS50110">
    <property type="entry name" value="RESPONSE_REGULATORY"/>
    <property type="match status" value="1"/>
</dbReference>
<keyword evidence="4" id="KW-1185">Reference proteome</keyword>
<proteinExistence type="predicted"/>
<dbReference type="RefSeq" id="WP_224459803.1">
    <property type="nucleotide sequence ID" value="NZ_JAIQZE010000001.1"/>
</dbReference>
<dbReference type="Pfam" id="PF00072">
    <property type="entry name" value="Response_reg"/>
    <property type="match status" value="1"/>
</dbReference>
<evidence type="ECO:0000256" key="1">
    <source>
        <dbReference type="PROSITE-ProRule" id="PRU00169"/>
    </source>
</evidence>
<evidence type="ECO:0000313" key="4">
    <source>
        <dbReference type="Proteomes" id="UP001199314"/>
    </source>
</evidence>
<name>A0ABS7XEP7_9FLAO</name>
<gene>
    <name evidence="3" type="ORF">LB452_00665</name>
</gene>
<comment type="caution">
    <text evidence="3">The sequence shown here is derived from an EMBL/GenBank/DDBJ whole genome shotgun (WGS) entry which is preliminary data.</text>
</comment>
<dbReference type="InterPro" id="IPR001789">
    <property type="entry name" value="Sig_transdc_resp-reg_receiver"/>
</dbReference>
<feature type="domain" description="Response regulatory" evidence="2">
    <location>
        <begin position="6"/>
        <end position="130"/>
    </location>
</feature>
<sequence>MNNKISIAIVDDHSLVGFATKQMFKSCSSDLDLVTYQNPEQFITDMTTGDLAVPSVILCDYNMPEMTGLEVHDSLKEILKEHSDLPQFYLVSSEDNLESYALNFKSDFFSGSYQKPLQPNKVEEILNLSLVNLAS</sequence>
<accession>A0ABS7XEP7</accession>
<dbReference type="InterPro" id="IPR011006">
    <property type="entry name" value="CheY-like_superfamily"/>
</dbReference>
<protein>
    <submittedName>
        <fullName evidence="3">Response regulator</fullName>
    </submittedName>
</protein>
<dbReference type="Proteomes" id="UP001199314">
    <property type="component" value="Unassembled WGS sequence"/>
</dbReference>
<evidence type="ECO:0000259" key="2">
    <source>
        <dbReference type="PROSITE" id="PS50110"/>
    </source>
</evidence>
<reference evidence="4" key="1">
    <citation type="submission" date="2023-07" db="EMBL/GenBank/DDBJ databases">
        <title>Novel species isolated from saline lakes on Tibetan Plateau.</title>
        <authorList>
            <person name="Lu H."/>
        </authorList>
    </citation>
    <scope>NUCLEOTIDE SEQUENCE [LARGE SCALE GENOMIC DNA]</scope>
    <source>
        <strain evidence="4">CAK8W</strain>
    </source>
</reference>
<keyword evidence="1" id="KW-0597">Phosphoprotein</keyword>
<feature type="modified residue" description="4-aspartylphosphate" evidence="1">
    <location>
        <position position="60"/>
    </location>
</feature>
<dbReference type="SUPFAM" id="SSF52172">
    <property type="entry name" value="CheY-like"/>
    <property type="match status" value="1"/>
</dbReference>
<evidence type="ECO:0000313" key="3">
    <source>
        <dbReference type="EMBL" id="MBZ9777420.1"/>
    </source>
</evidence>
<dbReference type="EMBL" id="JAIQZE010000001">
    <property type="protein sequence ID" value="MBZ9777420.1"/>
    <property type="molecule type" value="Genomic_DNA"/>
</dbReference>